<evidence type="ECO:0000256" key="1">
    <source>
        <dbReference type="SAM" id="MobiDB-lite"/>
    </source>
</evidence>
<dbReference type="EMBL" id="CZBM01000016">
    <property type="protein sequence ID" value="CUQ49569.1"/>
    <property type="molecule type" value="Genomic_DNA"/>
</dbReference>
<dbReference type="Proteomes" id="UP000095332">
    <property type="component" value="Unassembled WGS sequence"/>
</dbReference>
<evidence type="ECO:0000313" key="2">
    <source>
        <dbReference type="EMBL" id="CUQ49569.1"/>
    </source>
</evidence>
<reference evidence="2 3" key="1">
    <citation type="submission" date="2015-09" db="EMBL/GenBank/DDBJ databases">
        <authorList>
            <consortium name="Pathogen Informatics"/>
        </authorList>
    </citation>
    <scope>NUCLEOTIDE SEQUENCE [LARGE SCALE GENOMIC DNA]</scope>
    <source>
        <strain evidence="2 3">2789STDY5834948</strain>
    </source>
</reference>
<organism evidence="2 3">
    <name type="scientific">Parabacteroides distasonis</name>
    <dbReference type="NCBI Taxonomy" id="823"/>
    <lineage>
        <taxon>Bacteria</taxon>
        <taxon>Pseudomonadati</taxon>
        <taxon>Bacteroidota</taxon>
        <taxon>Bacteroidia</taxon>
        <taxon>Bacteroidales</taxon>
        <taxon>Tannerellaceae</taxon>
        <taxon>Parabacteroides</taxon>
    </lineage>
</organism>
<accession>A0A174X2R4</accession>
<proteinExistence type="predicted"/>
<feature type="region of interest" description="Disordered" evidence="1">
    <location>
        <begin position="1"/>
        <end position="42"/>
    </location>
</feature>
<evidence type="ECO:0000313" key="3">
    <source>
        <dbReference type="Proteomes" id="UP000095332"/>
    </source>
</evidence>
<protein>
    <submittedName>
        <fullName evidence="2">Uncharacterized protein</fullName>
    </submittedName>
</protein>
<gene>
    <name evidence="2" type="ORF">ERS852560_03435</name>
</gene>
<sequence>MISSDIRGNPPRRSAADVGQGLRQTSEEDCRKKQTTFTANHK</sequence>
<name>A0A174X2R4_PARDI</name>
<dbReference type="AlphaFoldDB" id="A0A174X2R4"/>